<gene>
    <name evidence="8" type="ORF">A3860_30270</name>
</gene>
<keyword evidence="5" id="KW-0998">Cell outer membrane</keyword>
<dbReference type="Gene3D" id="1.25.40.390">
    <property type="match status" value="1"/>
</dbReference>
<organism evidence="8 9">
    <name type="scientific">Niastella vici</name>
    <dbReference type="NCBI Taxonomy" id="1703345"/>
    <lineage>
        <taxon>Bacteria</taxon>
        <taxon>Pseudomonadati</taxon>
        <taxon>Bacteroidota</taxon>
        <taxon>Chitinophagia</taxon>
        <taxon>Chitinophagales</taxon>
        <taxon>Chitinophagaceae</taxon>
        <taxon>Niastella</taxon>
    </lineage>
</organism>
<reference evidence="8 9" key="1">
    <citation type="submission" date="2016-03" db="EMBL/GenBank/DDBJ databases">
        <title>Niastella vici sp. nov., isolated from farmland soil.</title>
        <authorList>
            <person name="Chen L."/>
            <person name="Wang D."/>
            <person name="Yang S."/>
            <person name="Wang G."/>
        </authorList>
    </citation>
    <scope>NUCLEOTIDE SEQUENCE [LARGE SCALE GENOMIC DNA]</scope>
    <source>
        <strain evidence="8 9">DJ57</strain>
    </source>
</reference>
<comment type="caution">
    <text evidence="8">The sequence shown here is derived from an EMBL/GenBank/DDBJ whole genome shotgun (WGS) entry which is preliminary data.</text>
</comment>
<keyword evidence="4" id="KW-0472">Membrane</keyword>
<dbReference type="RefSeq" id="WP_081150110.1">
    <property type="nucleotide sequence ID" value="NZ_LVYD01000054.1"/>
</dbReference>
<dbReference type="GO" id="GO:0009279">
    <property type="term" value="C:cell outer membrane"/>
    <property type="evidence" value="ECO:0007669"/>
    <property type="project" value="UniProtKB-SubCell"/>
</dbReference>
<dbReference type="Pfam" id="PF07980">
    <property type="entry name" value="SusD_RagB"/>
    <property type="match status" value="1"/>
</dbReference>
<dbReference type="InterPro" id="IPR012944">
    <property type="entry name" value="SusD_RagB_dom"/>
</dbReference>
<comment type="subcellular location">
    <subcellularLocation>
        <location evidence="1">Cell outer membrane</location>
    </subcellularLocation>
</comment>
<evidence type="ECO:0000256" key="1">
    <source>
        <dbReference type="ARBA" id="ARBA00004442"/>
    </source>
</evidence>
<dbReference type="AlphaFoldDB" id="A0A1V9FUD0"/>
<accession>A0A1V9FUD0</accession>
<dbReference type="PROSITE" id="PS51257">
    <property type="entry name" value="PROKAR_LIPOPROTEIN"/>
    <property type="match status" value="1"/>
</dbReference>
<evidence type="ECO:0000256" key="4">
    <source>
        <dbReference type="ARBA" id="ARBA00023136"/>
    </source>
</evidence>
<dbReference type="OrthoDB" id="5694214at2"/>
<dbReference type="EMBL" id="LVYD01000054">
    <property type="protein sequence ID" value="OQP61979.1"/>
    <property type="molecule type" value="Genomic_DNA"/>
</dbReference>
<evidence type="ECO:0000256" key="5">
    <source>
        <dbReference type="ARBA" id="ARBA00023237"/>
    </source>
</evidence>
<evidence type="ECO:0000259" key="7">
    <source>
        <dbReference type="Pfam" id="PF14322"/>
    </source>
</evidence>
<evidence type="ECO:0000313" key="9">
    <source>
        <dbReference type="Proteomes" id="UP000192796"/>
    </source>
</evidence>
<dbReference type="InterPro" id="IPR011990">
    <property type="entry name" value="TPR-like_helical_dom_sf"/>
</dbReference>
<dbReference type="InterPro" id="IPR033985">
    <property type="entry name" value="SusD-like_N"/>
</dbReference>
<keyword evidence="9" id="KW-1185">Reference proteome</keyword>
<evidence type="ECO:0000259" key="6">
    <source>
        <dbReference type="Pfam" id="PF07980"/>
    </source>
</evidence>
<proteinExistence type="inferred from homology"/>
<name>A0A1V9FUD0_9BACT</name>
<dbReference type="SUPFAM" id="SSF48452">
    <property type="entry name" value="TPR-like"/>
    <property type="match status" value="1"/>
</dbReference>
<dbReference type="CDD" id="cd08977">
    <property type="entry name" value="SusD"/>
    <property type="match status" value="1"/>
</dbReference>
<feature type="domain" description="SusD-like N-terminal" evidence="7">
    <location>
        <begin position="91"/>
        <end position="230"/>
    </location>
</feature>
<sequence>MKICKINPLYIFLICVVALTAGGCKKWLVRVDNDPSNLSPDNYYTLPGHADAAIAAAYAQTRFIGNGAGIFANNFSMLEMPTGTARTETGQNTDLNNLLGLSYNGDNVFVANWWNGLYSVIAQTNLVLDKVPGITMNDAKKKQVLGEAMFLRAWSYFYLVRLFGDAPLLTTSIFQATDPRVYSPRTSKDSIYTQIITDLKAAEAAGLPWTDAGGRTSLGAVKSLLAEVYLTMAGYPMNKGTAYYQLAADKANEVITSGQFSLFPDYMSLHDESKENMGEQIFEIQYLGGVANNPNQGVLLPNFKDVSAFGTEIGSTVPTNQFYNSFEAGDLRTVDRQGFFYTSYYSGGNGALVSLGAPYIFKHFDIGANGTAGKAGSATSGLNWMNLRYAQVLLTYAEAQNEAGSGPTQPALDALKAIRTRAGLTTGALGSFTQASFRTAVWKERWHELCYEGVTWFDMVRLKKAYNETTNSFEDFTGHKLPESGAVLADKHLLFPLPTYEMQNNPNLRPQNPGYPGV</sequence>
<dbReference type="Proteomes" id="UP000192796">
    <property type="component" value="Unassembled WGS sequence"/>
</dbReference>
<keyword evidence="3" id="KW-0732">Signal</keyword>
<protein>
    <submittedName>
        <fullName evidence="8">Carbohydrate-binding protein SusD</fullName>
    </submittedName>
</protein>
<evidence type="ECO:0000256" key="3">
    <source>
        <dbReference type="ARBA" id="ARBA00022729"/>
    </source>
</evidence>
<evidence type="ECO:0000313" key="8">
    <source>
        <dbReference type="EMBL" id="OQP61979.1"/>
    </source>
</evidence>
<comment type="similarity">
    <text evidence="2">Belongs to the SusD family.</text>
</comment>
<dbReference type="Pfam" id="PF14322">
    <property type="entry name" value="SusD-like_3"/>
    <property type="match status" value="1"/>
</dbReference>
<feature type="domain" description="RagB/SusD" evidence="6">
    <location>
        <begin position="354"/>
        <end position="515"/>
    </location>
</feature>
<evidence type="ECO:0000256" key="2">
    <source>
        <dbReference type="ARBA" id="ARBA00006275"/>
    </source>
</evidence>
<dbReference type="STRING" id="1703345.A3860_30270"/>